<sequence>MTICLPERDLPVLDFCDVLVVDCSLAGMAAAVRLASRGLSVAIVEPRTYPAREMTAKGRTWIDTAEVAGWTLPEPLATAFASSREDERDGVWPLHQDRFKLALEDYLRTAGVRLWYASLPVGVLQGADGALAGIVVGNKSGRQAIRCGWVIDTSETALVARLLGAEFEPVSGPSRVVRRIEFTGVEGLEEPVFEWHVPGTGTLELQAFPGNGGDGHVNIEYASVHAVGASDAVSATARDLAARRVGVSLVESLKSGHSAFADAVWAGSSHEVEGVFTTSLAVRQVSEVGPEVRLPATAVSEAATLDAACFLTGVPGVVCLNDAACLPDNVARALRHPVAASQIGVAVAGLIDERNSIPEPAGSTRTCIAGAGTTVKEQPVPQRGVEYATVRAPAVRLPELDAVDSVIVGGGTSGGIASVASGTSGLQTVLVDMNPGLGGTGTYGGIHAYWFGHRGGFSGQVTAMVDDMHVRTGHPTQRGDIPQWNIECKIHALHEGVMDAGVVPLLNTMFIGTVVEGNNVRGAAVATRYGPLCTLGSITIDCTGDGDVAAFAGAPYVLGAGRDHSMMYSYMAQVIRPGRPRNVKTRSVDVTNVEDYTRGIMAERRSANPGDVDHGIYLAPRESRHIQADITLTLTDQLVRRAFEDVVAVMFSNNDIKGQSTSDWILMGLQSPHLEIEIPWRALLPVGLENIIVSGKAFSATHDALAAPRMQPDMENLGGVAALAAGLCLQRGETPRQLPVRLLQEQLVDADALPERILTRDLEPLRFSEEECTAKWARFNPDVPLHTYSDQRNNRRYPGRIDIADLMCMGPEVVPFLAERYAGAEGAAKVLLAQVLAILGSDRGMDTLVKTCMAELAQDRLPVQEDAIVYKGIPPDQNAASNAAFLVYSLGHARDPRAIPVWRRVVELLRHESPEDFMDKDRSMYYYVPAVCYGVERLGDPACIPLLEELAAHPALKDQLVADPNGLGANYVEERLAYLEVLVSRCLARCGSPQGYVRLIDYLQDARAIHTEHALTELVRITGEDFGKDPAQWVDWLERHADDLEPVPWRDVSDAVRAWDEEILVDPIHAQSAFTLREPKMAAV</sequence>
<dbReference type="GO" id="GO:0016491">
    <property type="term" value="F:oxidoreductase activity"/>
    <property type="evidence" value="ECO:0007669"/>
    <property type="project" value="UniProtKB-KW"/>
</dbReference>
<evidence type="ECO:0000256" key="4">
    <source>
        <dbReference type="ARBA" id="ARBA00023004"/>
    </source>
</evidence>
<keyword evidence="4" id="KW-0408">Iron</keyword>
<dbReference type="PANTHER" id="PTHR43498">
    <property type="entry name" value="FERREDOXIN:COB-COM HETERODISULFIDE REDUCTASE SUBUNIT A"/>
    <property type="match status" value="1"/>
</dbReference>
<dbReference type="PANTHER" id="PTHR43498:SF1">
    <property type="entry name" value="COB--COM HETERODISULFIDE REDUCTASE IRON-SULFUR SUBUNIT A"/>
    <property type="match status" value="1"/>
</dbReference>
<evidence type="ECO:0000256" key="2">
    <source>
        <dbReference type="ARBA" id="ARBA00022723"/>
    </source>
</evidence>
<dbReference type="AlphaFoldDB" id="A0A6B1DPN6"/>
<dbReference type="Gene3D" id="1.25.10.10">
    <property type="entry name" value="Leucine-rich Repeat Variant"/>
    <property type="match status" value="1"/>
</dbReference>
<name>A0A6B1DPN6_9CHLR</name>
<dbReference type="GO" id="GO:0051539">
    <property type="term" value="F:4 iron, 4 sulfur cluster binding"/>
    <property type="evidence" value="ECO:0007669"/>
    <property type="project" value="UniProtKB-KW"/>
</dbReference>
<keyword evidence="1" id="KW-0004">4Fe-4S</keyword>
<dbReference type="InterPro" id="IPR039650">
    <property type="entry name" value="HdrA-like"/>
</dbReference>
<keyword evidence="5" id="KW-0411">Iron-sulfur</keyword>
<dbReference type="Gene3D" id="3.50.50.60">
    <property type="entry name" value="FAD/NAD(P)-binding domain"/>
    <property type="match status" value="2"/>
</dbReference>
<dbReference type="Pfam" id="PF12831">
    <property type="entry name" value="FAD_oxidored"/>
    <property type="match status" value="3"/>
</dbReference>
<comment type="caution">
    <text evidence="6">The sequence shown here is derived from an EMBL/GenBank/DDBJ whole genome shotgun (WGS) entry which is preliminary data.</text>
</comment>
<dbReference type="InterPro" id="IPR036188">
    <property type="entry name" value="FAD/NAD-bd_sf"/>
</dbReference>
<proteinExistence type="predicted"/>
<dbReference type="InterPro" id="IPR011989">
    <property type="entry name" value="ARM-like"/>
</dbReference>
<organism evidence="6">
    <name type="scientific">Caldilineaceae bacterium SB0662_bin_9</name>
    <dbReference type="NCBI Taxonomy" id="2605258"/>
    <lineage>
        <taxon>Bacteria</taxon>
        <taxon>Bacillati</taxon>
        <taxon>Chloroflexota</taxon>
        <taxon>Caldilineae</taxon>
        <taxon>Caldilineales</taxon>
        <taxon>Caldilineaceae</taxon>
    </lineage>
</organism>
<evidence type="ECO:0000256" key="5">
    <source>
        <dbReference type="ARBA" id="ARBA00023014"/>
    </source>
</evidence>
<dbReference type="EMBL" id="VXPY01000003">
    <property type="protein sequence ID" value="MYD88793.1"/>
    <property type="molecule type" value="Genomic_DNA"/>
</dbReference>
<dbReference type="SUPFAM" id="SSF51905">
    <property type="entry name" value="FAD/NAD(P)-binding domain"/>
    <property type="match status" value="2"/>
</dbReference>
<protein>
    <submittedName>
        <fullName evidence="6">FAD-dependent oxidoreductase</fullName>
    </submittedName>
</protein>
<keyword evidence="3" id="KW-0560">Oxidoreductase</keyword>
<dbReference type="GO" id="GO:0046872">
    <property type="term" value="F:metal ion binding"/>
    <property type="evidence" value="ECO:0007669"/>
    <property type="project" value="UniProtKB-KW"/>
</dbReference>
<accession>A0A6B1DPN6</accession>
<keyword evidence="2" id="KW-0479">Metal-binding</keyword>
<evidence type="ECO:0000256" key="3">
    <source>
        <dbReference type="ARBA" id="ARBA00023002"/>
    </source>
</evidence>
<evidence type="ECO:0000313" key="6">
    <source>
        <dbReference type="EMBL" id="MYD88793.1"/>
    </source>
</evidence>
<gene>
    <name evidence="6" type="ORF">F4Y08_00415</name>
</gene>
<reference evidence="6" key="1">
    <citation type="submission" date="2019-09" db="EMBL/GenBank/DDBJ databases">
        <title>Characterisation of the sponge microbiome using genome-centric metagenomics.</title>
        <authorList>
            <person name="Engelberts J.P."/>
            <person name="Robbins S.J."/>
            <person name="De Goeij J.M."/>
            <person name="Aranda M."/>
            <person name="Bell S.C."/>
            <person name="Webster N.S."/>
        </authorList>
    </citation>
    <scope>NUCLEOTIDE SEQUENCE</scope>
    <source>
        <strain evidence="6">SB0662_bin_9</strain>
    </source>
</reference>
<evidence type="ECO:0000256" key="1">
    <source>
        <dbReference type="ARBA" id="ARBA00022485"/>
    </source>
</evidence>